<dbReference type="Proteomes" id="UP000603912">
    <property type="component" value="Unassembled WGS sequence"/>
</dbReference>
<dbReference type="AlphaFoldDB" id="A0A917MIY2"/>
<comment type="caution">
    <text evidence="1">The sequence shown here is derived from an EMBL/GenBank/DDBJ whole genome shotgun (WGS) entry which is preliminary data.</text>
</comment>
<keyword evidence="2" id="KW-1185">Reference proteome</keyword>
<name>A0A917MIY2_9HYPH</name>
<organism evidence="1 2">
    <name type="scientific">Alsobacter metallidurans</name>
    <dbReference type="NCBI Taxonomy" id="340221"/>
    <lineage>
        <taxon>Bacteria</taxon>
        <taxon>Pseudomonadati</taxon>
        <taxon>Pseudomonadota</taxon>
        <taxon>Alphaproteobacteria</taxon>
        <taxon>Hyphomicrobiales</taxon>
        <taxon>Alsobacteraceae</taxon>
        <taxon>Alsobacter</taxon>
    </lineage>
</organism>
<evidence type="ECO:0000313" key="2">
    <source>
        <dbReference type="Proteomes" id="UP000603912"/>
    </source>
</evidence>
<sequence>MMIHDESRLVRAQRRVELAQTFAEDARRMVGVLDAQSKIMTAALEKLRRGNASPREIAAQAACMASFAAMMNQAAANLRKSHAGAREDLAELEDLRRLDPDLAATLRAAVTTLGDSCRAVTRCSESLERCLENGARRANRFWQDAAGAMPH</sequence>
<gene>
    <name evidence="1" type="ORF">GCM10007036_29140</name>
</gene>
<dbReference type="EMBL" id="BMES01000002">
    <property type="protein sequence ID" value="GGH23405.1"/>
    <property type="molecule type" value="Genomic_DNA"/>
</dbReference>
<reference evidence="1" key="1">
    <citation type="journal article" date="2014" name="Int. J. Syst. Evol. Microbiol.">
        <title>Complete genome sequence of Corynebacterium casei LMG S-19264T (=DSM 44701T), isolated from a smear-ripened cheese.</title>
        <authorList>
            <consortium name="US DOE Joint Genome Institute (JGI-PGF)"/>
            <person name="Walter F."/>
            <person name="Albersmeier A."/>
            <person name="Kalinowski J."/>
            <person name="Ruckert C."/>
        </authorList>
    </citation>
    <scope>NUCLEOTIDE SEQUENCE</scope>
    <source>
        <strain evidence="1">CGMCC 1.12214</strain>
    </source>
</reference>
<accession>A0A917MIY2</accession>
<reference evidence="1" key="2">
    <citation type="submission" date="2020-09" db="EMBL/GenBank/DDBJ databases">
        <authorList>
            <person name="Sun Q."/>
            <person name="Zhou Y."/>
        </authorList>
    </citation>
    <scope>NUCLEOTIDE SEQUENCE</scope>
    <source>
        <strain evidence="1">CGMCC 1.12214</strain>
    </source>
</reference>
<evidence type="ECO:0000313" key="1">
    <source>
        <dbReference type="EMBL" id="GGH23405.1"/>
    </source>
</evidence>
<protein>
    <submittedName>
        <fullName evidence="1">Uncharacterized protein</fullName>
    </submittedName>
</protein>
<proteinExistence type="predicted"/>